<dbReference type="InterPro" id="IPR011991">
    <property type="entry name" value="ArsR-like_HTH"/>
</dbReference>
<evidence type="ECO:0000256" key="2">
    <source>
        <dbReference type="ARBA" id="ARBA00023125"/>
    </source>
</evidence>
<reference evidence="6" key="1">
    <citation type="journal article" date="2019" name="Int. J. Syst. Evol. Microbiol.">
        <title>The Global Catalogue of Microorganisms (GCM) 10K type strain sequencing project: providing services to taxonomists for standard genome sequencing and annotation.</title>
        <authorList>
            <consortium name="The Broad Institute Genomics Platform"/>
            <consortium name="The Broad Institute Genome Sequencing Center for Infectious Disease"/>
            <person name="Wu L."/>
            <person name="Ma J."/>
        </authorList>
    </citation>
    <scope>NUCLEOTIDE SEQUENCE [LARGE SCALE GENOMIC DNA]</scope>
    <source>
        <strain evidence="6">JCM 15614</strain>
    </source>
</reference>
<dbReference type="InterPro" id="IPR036388">
    <property type="entry name" value="WH-like_DNA-bd_sf"/>
</dbReference>
<dbReference type="InterPro" id="IPR001845">
    <property type="entry name" value="HTH_ArsR_DNA-bd_dom"/>
</dbReference>
<dbReference type="Gene3D" id="1.10.10.10">
    <property type="entry name" value="Winged helix-like DNA-binding domain superfamily/Winged helix DNA-binding domain"/>
    <property type="match status" value="1"/>
</dbReference>
<dbReference type="SMART" id="SM00418">
    <property type="entry name" value="HTH_ARSR"/>
    <property type="match status" value="1"/>
</dbReference>
<evidence type="ECO:0000256" key="3">
    <source>
        <dbReference type="ARBA" id="ARBA00023163"/>
    </source>
</evidence>
<dbReference type="EMBL" id="BAAAVV010000004">
    <property type="protein sequence ID" value="GAA3168693.1"/>
    <property type="molecule type" value="Genomic_DNA"/>
</dbReference>
<protein>
    <recommendedName>
        <fullName evidence="4">HTH arsR-type domain-containing protein</fullName>
    </recommendedName>
</protein>
<dbReference type="PANTHER" id="PTHR33154:SF33">
    <property type="entry name" value="TRANSCRIPTIONAL REPRESSOR SDPR"/>
    <property type="match status" value="1"/>
</dbReference>
<dbReference type="PANTHER" id="PTHR33154">
    <property type="entry name" value="TRANSCRIPTIONAL REGULATOR, ARSR FAMILY"/>
    <property type="match status" value="1"/>
</dbReference>
<gene>
    <name evidence="5" type="ORF">GCM10010531_22020</name>
</gene>
<sequence length="101" mass="11461">MEPLQVIASPRRLRILELVWDRELTAGEIAAEFDVSWSAISQHLTVLRTAGFVQERRTGTSRIYRADHAALGSLRAVVEEHWRGSLGRLKALAEAEERERP</sequence>
<dbReference type="NCBIfam" id="NF033788">
    <property type="entry name" value="HTH_metalloreg"/>
    <property type="match status" value="1"/>
</dbReference>
<accession>A0ABP6P656</accession>
<dbReference type="Proteomes" id="UP001499924">
    <property type="component" value="Unassembled WGS sequence"/>
</dbReference>
<feature type="domain" description="HTH arsR-type" evidence="4">
    <location>
        <begin position="1"/>
        <end position="86"/>
    </location>
</feature>
<dbReference type="InterPro" id="IPR051081">
    <property type="entry name" value="HTH_MetalResp_TranReg"/>
</dbReference>
<dbReference type="PROSITE" id="PS50987">
    <property type="entry name" value="HTH_ARSR_2"/>
    <property type="match status" value="1"/>
</dbReference>
<keyword evidence="6" id="KW-1185">Reference proteome</keyword>
<dbReference type="Pfam" id="PF01022">
    <property type="entry name" value="HTH_5"/>
    <property type="match status" value="1"/>
</dbReference>
<evidence type="ECO:0000259" key="4">
    <source>
        <dbReference type="PROSITE" id="PS50987"/>
    </source>
</evidence>
<evidence type="ECO:0000313" key="5">
    <source>
        <dbReference type="EMBL" id="GAA3168693.1"/>
    </source>
</evidence>
<evidence type="ECO:0000256" key="1">
    <source>
        <dbReference type="ARBA" id="ARBA00023015"/>
    </source>
</evidence>
<dbReference type="PRINTS" id="PR00778">
    <property type="entry name" value="HTHARSR"/>
</dbReference>
<proteinExistence type="predicted"/>
<keyword evidence="3" id="KW-0804">Transcription</keyword>
<dbReference type="CDD" id="cd00090">
    <property type="entry name" value="HTH_ARSR"/>
    <property type="match status" value="1"/>
</dbReference>
<keyword evidence="2" id="KW-0238">DNA-binding</keyword>
<keyword evidence="1" id="KW-0805">Transcription regulation</keyword>
<name>A0ABP6P656_9ACTN</name>
<comment type="caution">
    <text evidence="5">The sequence shown here is derived from an EMBL/GenBank/DDBJ whole genome shotgun (WGS) entry which is preliminary data.</text>
</comment>
<dbReference type="InterPro" id="IPR036390">
    <property type="entry name" value="WH_DNA-bd_sf"/>
</dbReference>
<evidence type="ECO:0000313" key="6">
    <source>
        <dbReference type="Proteomes" id="UP001499924"/>
    </source>
</evidence>
<organism evidence="5 6">
    <name type="scientific">Blastococcus jejuensis</name>
    <dbReference type="NCBI Taxonomy" id="351224"/>
    <lineage>
        <taxon>Bacteria</taxon>
        <taxon>Bacillati</taxon>
        <taxon>Actinomycetota</taxon>
        <taxon>Actinomycetes</taxon>
        <taxon>Geodermatophilales</taxon>
        <taxon>Geodermatophilaceae</taxon>
        <taxon>Blastococcus</taxon>
    </lineage>
</organism>
<dbReference type="SUPFAM" id="SSF46785">
    <property type="entry name" value="Winged helix' DNA-binding domain"/>
    <property type="match status" value="1"/>
</dbReference>